<feature type="domain" description="NADP-dependent oxidoreductase" evidence="1">
    <location>
        <begin position="49"/>
        <end position="307"/>
    </location>
</feature>
<accession>A0A7T1TBH7</accession>
<dbReference type="Gene3D" id="3.20.20.100">
    <property type="entry name" value="NADP-dependent oxidoreductase domain"/>
    <property type="match status" value="1"/>
</dbReference>
<dbReference type="EMBL" id="CP048882">
    <property type="protein sequence ID" value="QPP09921.1"/>
    <property type="molecule type" value="Genomic_DNA"/>
</dbReference>
<dbReference type="Pfam" id="PF00248">
    <property type="entry name" value="Aldo_ket_red"/>
    <property type="match status" value="1"/>
</dbReference>
<evidence type="ECO:0000313" key="2">
    <source>
        <dbReference type="EMBL" id="QPP09921.1"/>
    </source>
</evidence>
<evidence type="ECO:0000259" key="1">
    <source>
        <dbReference type="Pfam" id="PF00248"/>
    </source>
</evidence>
<dbReference type="Proteomes" id="UP000595046">
    <property type="component" value="Chromosome"/>
</dbReference>
<dbReference type="InterPro" id="IPR023210">
    <property type="entry name" value="NADP_OxRdtase_dom"/>
</dbReference>
<sequence length="324" mass="34577">MPPVPFDLHAATPATRIGLGLAALGRPAYITLGRESDLPADRTVEAMETRSHEVLDAAYAHGVRYFDVARSYGRSEEFLAEWLRSRSRSDDVVIGSKWGYTYTGEWRTDAKVHEVKDHSRATFERQLAETRRLLGSRLDLYQVHSVTPGSPVLTDRALQDELAGLAAEGVTIGLSTSGPEQAAAIRSALSVEVEGIPLFSSVQATYNLLEPSAGPALAEAHDAGRTVIVKEALANGRLAQEAAHSPLGHLARETGTTTDALALAAVLHQPWAGIVLSGAATTGQLNDNISASGAHLTPGDVEALSSMAETATAYWQHRATLPWT</sequence>
<organism evidence="2 3">
    <name type="scientific">Streptomyces bathyalis</name>
    <dbReference type="NCBI Taxonomy" id="2710756"/>
    <lineage>
        <taxon>Bacteria</taxon>
        <taxon>Bacillati</taxon>
        <taxon>Actinomycetota</taxon>
        <taxon>Actinomycetes</taxon>
        <taxon>Kitasatosporales</taxon>
        <taxon>Streptomycetaceae</taxon>
        <taxon>Streptomyces</taxon>
    </lineage>
</organism>
<keyword evidence="3" id="KW-1185">Reference proteome</keyword>
<gene>
    <name evidence="2" type="ORF">G4Z16_29840</name>
</gene>
<dbReference type="SUPFAM" id="SSF51430">
    <property type="entry name" value="NAD(P)-linked oxidoreductase"/>
    <property type="match status" value="1"/>
</dbReference>
<protein>
    <submittedName>
        <fullName evidence="2">Aldo/keto reductase</fullName>
    </submittedName>
</protein>
<dbReference type="KEGG" id="sbat:G4Z16_29840"/>
<dbReference type="PANTHER" id="PTHR43312">
    <property type="entry name" value="D-THREO-ALDOSE 1-DEHYDROGENASE"/>
    <property type="match status" value="1"/>
</dbReference>
<dbReference type="InterPro" id="IPR036812">
    <property type="entry name" value="NAD(P)_OxRdtase_dom_sf"/>
</dbReference>
<dbReference type="PANTHER" id="PTHR43312:SF1">
    <property type="entry name" value="NADP-DEPENDENT OXIDOREDUCTASE DOMAIN-CONTAINING PROTEIN"/>
    <property type="match status" value="1"/>
</dbReference>
<dbReference type="AlphaFoldDB" id="A0A7T1TBH7"/>
<evidence type="ECO:0000313" key="3">
    <source>
        <dbReference type="Proteomes" id="UP000595046"/>
    </source>
</evidence>
<dbReference type="InterPro" id="IPR053135">
    <property type="entry name" value="AKR2_Oxidoreductase"/>
</dbReference>
<name>A0A7T1TBH7_9ACTN</name>
<proteinExistence type="predicted"/>
<dbReference type="RefSeq" id="WP_197353679.1">
    <property type="nucleotide sequence ID" value="NZ_CP048882.1"/>
</dbReference>
<dbReference type="CDD" id="cd19098">
    <property type="entry name" value="AKR_unchar"/>
    <property type="match status" value="1"/>
</dbReference>
<reference evidence="3" key="1">
    <citation type="submission" date="2020-02" db="EMBL/GenBank/DDBJ databases">
        <title>Streptomyces sp. ASO4wet.</title>
        <authorList>
            <person name="Risdian C."/>
            <person name="Landwehr W."/>
            <person name="Schupp P."/>
            <person name="Wink J."/>
        </authorList>
    </citation>
    <scope>NUCLEOTIDE SEQUENCE [LARGE SCALE GENOMIC DNA]</scope>
    <source>
        <strain evidence="3">ASO4wet</strain>
    </source>
</reference>